<dbReference type="Pfam" id="PF02491">
    <property type="entry name" value="SHS2_FTSA"/>
    <property type="match status" value="1"/>
</dbReference>
<keyword evidence="4 5" id="KW-0131">Cell cycle</keyword>
<dbReference type="PATRIC" id="fig|608538.5.peg.1818"/>
<evidence type="ECO:0000313" key="8">
    <source>
        <dbReference type="EMBL" id="BAI70246.1"/>
    </source>
</evidence>
<evidence type="ECO:0000259" key="7">
    <source>
        <dbReference type="SMART" id="SM00842"/>
    </source>
</evidence>
<keyword evidence="1 5" id="KW-1003">Cell membrane</keyword>
<dbReference type="InterPro" id="IPR020823">
    <property type="entry name" value="Cell_div_FtsA"/>
</dbReference>
<evidence type="ECO:0000256" key="3">
    <source>
        <dbReference type="ARBA" id="ARBA00023136"/>
    </source>
</evidence>
<comment type="subunit">
    <text evidence="5">Self-interacts. Interacts with FtsZ.</text>
</comment>
<dbReference type="NCBIfam" id="TIGR01174">
    <property type="entry name" value="ftsA"/>
    <property type="match status" value="1"/>
</dbReference>
<evidence type="ECO:0000256" key="6">
    <source>
        <dbReference type="PIRNR" id="PIRNR003101"/>
    </source>
</evidence>
<sequence>MKVLTSLDIGTGKVTVLVGEIDSYGDIHIIGVGEAPSKGIDRGYITRLDLAVQTILTALREAQEMSSTRIDTVFINVSGPNVKSQNEKDTVSVSPQPTEIDQTHIDRLIERAITRAKEEGYEVISAVPRRFLLDDQEGVIDPVGLLGSRLSAEVHVVKVGSSMIRNLEKAIASSGLKIGHKFLSSMASSEAVLTTEEKEEGVLLMDMGAGLTDFVLYADGSPVITGSVPMGGINITKDIAHFMKIASDQAERIKIEYGFAIADLVNETERVKIKPRGEDKETMVSKKQLSEVIQIRLEEIMDKVMGLINSHGVNLDSANAGIVITGGCAKLSGIREFLERYFDLPVRVGYPTGVIGLKEKVQDPAYSTSVGLLKLAYQEQFMGTGTFTQNAQDRNASTRGIDISSFLAKIKAFFKDVM</sequence>
<dbReference type="SMART" id="SM00842">
    <property type="entry name" value="FtsA"/>
    <property type="match status" value="1"/>
</dbReference>
<dbReference type="InterPro" id="IPR003494">
    <property type="entry name" value="SHS2_FtsA"/>
</dbReference>
<dbReference type="RefSeq" id="WP_012964426.1">
    <property type="nucleotide sequence ID" value="NC_013799.1"/>
</dbReference>
<dbReference type="GO" id="GO:0009898">
    <property type="term" value="C:cytoplasmic side of plasma membrane"/>
    <property type="evidence" value="ECO:0007669"/>
    <property type="project" value="UniProtKB-UniRule"/>
</dbReference>
<evidence type="ECO:0000256" key="4">
    <source>
        <dbReference type="ARBA" id="ARBA00023306"/>
    </source>
</evidence>
<dbReference type="InterPro" id="IPR050696">
    <property type="entry name" value="FtsA/MreB"/>
</dbReference>
<dbReference type="OrthoDB" id="9768127at2"/>
<keyword evidence="2 5" id="KW-0132">Cell division</keyword>
<dbReference type="Proteomes" id="UP000002574">
    <property type="component" value="Chromosome"/>
</dbReference>
<dbReference type="GO" id="GO:0032153">
    <property type="term" value="C:cell division site"/>
    <property type="evidence" value="ECO:0007669"/>
    <property type="project" value="UniProtKB-UniRule"/>
</dbReference>
<organism evidence="8 9">
    <name type="scientific">Hydrogenobacter thermophilus (strain DSM 6534 / IAM 12695 / TK-6)</name>
    <dbReference type="NCBI Taxonomy" id="608538"/>
    <lineage>
        <taxon>Bacteria</taxon>
        <taxon>Pseudomonadati</taxon>
        <taxon>Aquificota</taxon>
        <taxon>Aquificia</taxon>
        <taxon>Aquificales</taxon>
        <taxon>Aquificaceae</taxon>
        <taxon>Hydrogenobacter</taxon>
    </lineage>
</organism>
<evidence type="ECO:0000256" key="1">
    <source>
        <dbReference type="ARBA" id="ARBA00022475"/>
    </source>
</evidence>
<dbReference type="AlphaFoldDB" id="D3DK94"/>
<dbReference type="KEGG" id="hth:HTH_1802"/>
<dbReference type="STRING" id="608538.HTH_1802"/>
<keyword evidence="9" id="KW-1185">Reference proteome</keyword>
<keyword evidence="5" id="KW-0997">Cell inner membrane</keyword>
<evidence type="ECO:0000256" key="2">
    <source>
        <dbReference type="ARBA" id="ARBA00022618"/>
    </source>
</evidence>
<comment type="similarity">
    <text evidence="5 6">Belongs to the FtsA/MreB family.</text>
</comment>
<dbReference type="PANTHER" id="PTHR32432:SF4">
    <property type="entry name" value="CELL DIVISION PROTEIN FTSA"/>
    <property type="match status" value="1"/>
</dbReference>
<accession>D3DK94</accession>
<feature type="domain" description="SHS2" evidence="7">
    <location>
        <begin position="4"/>
        <end position="192"/>
    </location>
</feature>
<protein>
    <recommendedName>
        <fullName evidence="5 6">Cell division protein FtsA</fullName>
    </recommendedName>
</protein>
<reference evidence="8 9" key="1">
    <citation type="journal article" date="2010" name="J. Bacteriol.">
        <title>Complete genome sequence of the thermophilic, obligately chemolithoautotrophic hydrogen-oxidizing bacterium Hydrogenobacter thermophilus TK-6.</title>
        <authorList>
            <person name="Arai H."/>
            <person name="Kanbe H."/>
            <person name="Ishii M."/>
            <person name="Igarashi Y."/>
        </authorList>
    </citation>
    <scope>NUCLEOTIDE SEQUENCE [LARGE SCALE GENOMIC DNA]</scope>
    <source>
        <strain evidence="9">DSM 6534 / IAM 12695 / TK-6 [Tokyo]</strain>
    </source>
</reference>
<dbReference type="EMBL" id="AP011112">
    <property type="protein sequence ID" value="BAI70246.1"/>
    <property type="molecule type" value="Genomic_DNA"/>
</dbReference>
<proteinExistence type="inferred from homology"/>
<dbReference type="CDD" id="cd24048">
    <property type="entry name" value="ASKHA_NBD_FtsA"/>
    <property type="match status" value="1"/>
</dbReference>
<dbReference type="Gene3D" id="3.30.420.40">
    <property type="match status" value="1"/>
</dbReference>
<comment type="function">
    <text evidence="5 6">Cell division protein that is involved in the assembly of the Z ring. May serve as a membrane anchor for the Z ring.</text>
</comment>
<evidence type="ECO:0000256" key="5">
    <source>
        <dbReference type="HAMAP-Rule" id="MF_02033"/>
    </source>
</evidence>
<dbReference type="KEGG" id="hte:Hydth_1784"/>
<keyword evidence="3 5" id="KW-0472">Membrane</keyword>
<dbReference type="PANTHER" id="PTHR32432">
    <property type="entry name" value="CELL DIVISION PROTEIN FTSA-RELATED"/>
    <property type="match status" value="1"/>
</dbReference>
<comment type="subcellular location">
    <subcellularLocation>
        <location evidence="5">Cell inner membrane</location>
        <topology evidence="5">Peripheral membrane protein</topology>
        <orientation evidence="5">Cytoplasmic side</orientation>
    </subcellularLocation>
    <text evidence="5">Localizes to the Z ring in an FtsZ-dependent manner. Targeted to the membrane through a conserved C-terminal amphipathic helix.</text>
</comment>
<name>D3DK94_HYDTT</name>
<dbReference type="eggNOG" id="COG0849">
    <property type="taxonomic scope" value="Bacteria"/>
</dbReference>
<dbReference type="Pfam" id="PF14450">
    <property type="entry name" value="FtsA"/>
    <property type="match status" value="2"/>
</dbReference>
<dbReference type="GO" id="GO:0043093">
    <property type="term" value="P:FtsZ-dependent cytokinesis"/>
    <property type="evidence" value="ECO:0007669"/>
    <property type="project" value="UniProtKB-UniRule"/>
</dbReference>
<gene>
    <name evidence="5 8" type="primary">ftsA</name>
    <name evidence="8" type="ordered locus">HTH_1802</name>
</gene>
<dbReference type="SUPFAM" id="SSF53067">
    <property type="entry name" value="Actin-like ATPase domain"/>
    <property type="match status" value="2"/>
</dbReference>
<dbReference type="Gene3D" id="3.30.1490.110">
    <property type="match status" value="1"/>
</dbReference>
<dbReference type="HAMAP" id="MF_02033">
    <property type="entry name" value="FtsA"/>
    <property type="match status" value="1"/>
</dbReference>
<evidence type="ECO:0000313" key="9">
    <source>
        <dbReference type="Proteomes" id="UP000002574"/>
    </source>
</evidence>
<dbReference type="PIRSF" id="PIRSF003101">
    <property type="entry name" value="FtsA"/>
    <property type="match status" value="1"/>
</dbReference>
<dbReference type="InterPro" id="IPR043129">
    <property type="entry name" value="ATPase_NBD"/>
</dbReference>